<keyword evidence="3" id="KW-1185">Reference proteome</keyword>
<keyword evidence="1" id="KW-0472">Membrane</keyword>
<gene>
    <name evidence="2" type="ORF">Ato02nite_100360</name>
</gene>
<organism evidence="2 3">
    <name type="scientific">Paractinoplanes toevensis</name>
    <dbReference type="NCBI Taxonomy" id="571911"/>
    <lineage>
        <taxon>Bacteria</taxon>
        <taxon>Bacillati</taxon>
        <taxon>Actinomycetota</taxon>
        <taxon>Actinomycetes</taxon>
        <taxon>Micromonosporales</taxon>
        <taxon>Micromonosporaceae</taxon>
        <taxon>Paractinoplanes</taxon>
    </lineage>
</organism>
<dbReference type="Proteomes" id="UP000677082">
    <property type="component" value="Unassembled WGS sequence"/>
</dbReference>
<evidence type="ECO:0000313" key="3">
    <source>
        <dbReference type="Proteomes" id="UP000677082"/>
    </source>
</evidence>
<accession>A0A919WDR9</accession>
<dbReference type="AlphaFoldDB" id="A0A919WDR9"/>
<name>A0A919WDR9_9ACTN</name>
<keyword evidence="1" id="KW-0812">Transmembrane</keyword>
<evidence type="ECO:0000313" key="2">
    <source>
        <dbReference type="EMBL" id="GIM98243.1"/>
    </source>
</evidence>
<evidence type="ECO:0008006" key="4">
    <source>
        <dbReference type="Google" id="ProtNLM"/>
    </source>
</evidence>
<sequence>MTSTPPLARQPPRPPRHHLLGARLRDDRGSTAVEIALAVPIGIALLVLLIAAGRYSTALIEVQSTASAAARAASLARSPGAATTAAAQSTATMTDCATRTVRVDTTAFRPGGQVTVEVTCTISTRTLTGFGAPGALTVTATSTSPLDVYRTTELP</sequence>
<proteinExistence type="predicted"/>
<dbReference type="RefSeq" id="WP_246608249.1">
    <property type="nucleotide sequence ID" value="NZ_BOQN01000206.1"/>
</dbReference>
<reference evidence="2 3" key="1">
    <citation type="submission" date="2021-03" db="EMBL/GenBank/DDBJ databases">
        <title>Whole genome shotgun sequence of Actinoplanes toevensis NBRC 105298.</title>
        <authorList>
            <person name="Komaki H."/>
            <person name="Tamura T."/>
        </authorList>
    </citation>
    <scope>NUCLEOTIDE SEQUENCE [LARGE SCALE GENOMIC DNA]</scope>
    <source>
        <strain evidence="2 3">NBRC 105298</strain>
    </source>
</reference>
<dbReference type="EMBL" id="BOQN01000206">
    <property type="protein sequence ID" value="GIM98243.1"/>
    <property type="molecule type" value="Genomic_DNA"/>
</dbReference>
<protein>
    <recommendedName>
        <fullName evidence="4">TadE-like protein</fullName>
    </recommendedName>
</protein>
<keyword evidence="1" id="KW-1133">Transmembrane helix</keyword>
<evidence type="ECO:0000256" key="1">
    <source>
        <dbReference type="SAM" id="Phobius"/>
    </source>
</evidence>
<comment type="caution">
    <text evidence="2">The sequence shown here is derived from an EMBL/GenBank/DDBJ whole genome shotgun (WGS) entry which is preliminary data.</text>
</comment>
<feature type="transmembrane region" description="Helical" evidence="1">
    <location>
        <begin position="35"/>
        <end position="53"/>
    </location>
</feature>